<name>A0A2T5HXK2_9PROT</name>
<gene>
    <name evidence="1" type="ORF">C8R26_11924</name>
</gene>
<evidence type="ECO:0000313" key="2">
    <source>
        <dbReference type="Proteomes" id="UP000244128"/>
    </source>
</evidence>
<accession>A0A2T5HXK2</accession>
<comment type="caution">
    <text evidence="1">The sequence shown here is derived from an EMBL/GenBank/DDBJ whole genome shotgun (WGS) entry which is preliminary data.</text>
</comment>
<dbReference type="EMBL" id="QAOI01000019">
    <property type="protein sequence ID" value="PTQ76310.1"/>
    <property type="molecule type" value="Genomic_DNA"/>
</dbReference>
<dbReference type="AlphaFoldDB" id="A0A2T5HXK2"/>
<reference evidence="1 2" key="1">
    <citation type="submission" date="2018-04" db="EMBL/GenBank/DDBJ databases">
        <title>Active sludge and wastewater microbial communities from Klosterneuburg, Austria.</title>
        <authorList>
            <person name="Wagner M."/>
        </authorList>
    </citation>
    <scope>NUCLEOTIDE SEQUENCE [LARGE SCALE GENOMIC DNA]</scope>
    <source>
        <strain evidence="1 2">Nm49</strain>
    </source>
</reference>
<protein>
    <submittedName>
        <fullName evidence="1">Uncharacterized protein</fullName>
    </submittedName>
</protein>
<organism evidence="1 2">
    <name type="scientific">Nitrosomonas oligotropha</name>
    <dbReference type="NCBI Taxonomy" id="42354"/>
    <lineage>
        <taxon>Bacteria</taxon>
        <taxon>Pseudomonadati</taxon>
        <taxon>Pseudomonadota</taxon>
        <taxon>Betaproteobacteria</taxon>
        <taxon>Nitrosomonadales</taxon>
        <taxon>Nitrosomonadaceae</taxon>
        <taxon>Nitrosomonas</taxon>
    </lineage>
</organism>
<dbReference type="Proteomes" id="UP000244128">
    <property type="component" value="Unassembled WGS sequence"/>
</dbReference>
<evidence type="ECO:0000313" key="1">
    <source>
        <dbReference type="EMBL" id="PTQ76310.1"/>
    </source>
</evidence>
<sequence length="37" mass="4168">MFFVSNYEDEASVIAVGFITGITDTRPLVQLRYTLIS</sequence>
<proteinExistence type="predicted"/>